<organism evidence="5 6">
    <name type="scientific">Rhodamnia argentea</name>
    <dbReference type="NCBI Taxonomy" id="178133"/>
    <lineage>
        <taxon>Eukaryota</taxon>
        <taxon>Viridiplantae</taxon>
        <taxon>Streptophyta</taxon>
        <taxon>Embryophyta</taxon>
        <taxon>Tracheophyta</taxon>
        <taxon>Spermatophyta</taxon>
        <taxon>Magnoliopsida</taxon>
        <taxon>eudicotyledons</taxon>
        <taxon>Gunneridae</taxon>
        <taxon>Pentapetalae</taxon>
        <taxon>rosids</taxon>
        <taxon>malvids</taxon>
        <taxon>Myrtales</taxon>
        <taxon>Myrtaceae</taxon>
        <taxon>Myrtoideae</taxon>
        <taxon>Myrteae</taxon>
        <taxon>Australasian group</taxon>
        <taxon>Rhodamnia</taxon>
    </lineage>
</organism>
<accession>A0ABM3HBX1</accession>
<evidence type="ECO:0000313" key="5">
    <source>
        <dbReference type="Proteomes" id="UP000827889"/>
    </source>
</evidence>
<dbReference type="GeneID" id="115741076"/>
<keyword evidence="2" id="KW-0479">Metal-binding</keyword>
<dbReference type="PANTHER" id="PTHR20889">
    <property type="entry name" value="PHOSPHATASE, ORPHAN 1, 2"/>
    <property type="match status" value="1"/>
</dbReference>
<evidence type="ECO:0000256" key="4">
    <source>
        <dbReference type="ARBA" id="ARBA00022842"/>
    </source>
</evidence>
<sequence length="329" mass="36446">MAPARCPLSDSRPSMSSALLASSLTSYSEKKDRSCLSQKFHDRPVRMAEIAVVFDFDKTILDCDSDDWVVDKFGLSEAFDRLRPTLPWNSLMDRMMMELHSRGKTVEEIADCLKEAPLHPKIVSAIKSAHASGCDLRILSDSNVFFIETILRHHGIMDCFAEINTNPGSVDAKGRLNVSPYQDFYHLSHGCKICPANMCKGAVMDKIRSSASAEGKKRFVYVGDGNADLCAGMKLEEEDVLLPRKGFPVWDLICRNPTLVKARIREWTDAAELETVLLNSVDALGRLENGNAKAIRPIPVACKFQTSLLDAAPKSPTVRREPEPCSSVV</sequence>
<evidence type="ECO:0000256" key="3">
    <source>
        <dbReference type="ARBA" id="ARBA00022801"/>
    </source>
</evidence>
<dbReference type="InterPro" id="IPR023214">
    <property type="entry name" value="HAD_sf"/>
</dbReference>
<dbReference type="SUPFAM" id="SSF56784">
    <property type="entry name" value="HAD-like"/>
    <property type="match status" value="1"/>
</dbReference>
<keyword evidence="4" id="KW-0460">Magnesium</keyword>
<dbReference type="Pfam" id="PF06888">
    <property type="entry name" value="Put_Phosphatase"/>
    <property type="match status" value="1"/>
</dbReference>
<dbReference type="Proteomes" id="UP000827889">
    <property type="component" value="Chromosome 4"/>
</dbReference>
<keyword evidence="5" id="KW-1185">Reference proteome</keyword>
<dbReference type="PANTHER" id="PTHR20889:SF22">
    <property type="entry name" value="INORGANIC PYROPHOSPHATASE 2"/>
    <property type="match status" value="1"/>
</dbReference>
<dbReference type="RefSeq" id="XP_048134108.1">
    <property type="nucleotide sequence ID" value="XM_048278151.1"/>
</dbReference>
<name>A0ABM3HBX1_9MYRT</name>
<comment type="cofactor">
    <cofactor evidence="1">
        <name>Mg(2+)</name>
        <dbReference type="ChEBI" id="CHEBI:18420"/>
    </cofactor>
</comment>
<proteinExistence type="predicted"/>
<protein>
    <submittedName>
        <fullName evidence="6">Inorganic pyrophosphatase 2-like isoform X1</fullName>
    </submittedName>
</protein>
<dbReference type="Gene3D" id="3.40.50.1000">
    <property type="entry name" value="HAD superfamily/HAD-like"/>
    <property type="match status" value="1"/>
</dbReference>
<dbReference type="InterPro" id="IPR006384">
    <property type="entry name" value="HAD_hydro_PyrdxlP_Pase-like"/>
</dbReference>
<dbReference type="InterPro" id="IPR016965">
    <property type="entry name" value="Pase_PHOSPHO-typ"/>
</dbReference>
<evidence type="ECO:0000256" key="1">
    <source>
        <dbReference type="ARBA" id="ARBA00001946"/>
    </source>
</evidence>
<dbReference type="InterPro" id="IPR036412">
    <property type="entry name" value="HAD-like_sf"/>
</dbReference>
<dbReference type="NCBIfam" id="TIGR01489">
    <property type="entry name" value="DKMTPPase-SF"/>
    <property type="match status" value="1"/>
</dbReference>
<evidence type="ECO:0000313" key="6">
    <source>
        <dbReference type="RefSeq" id="XP_048134108.1"/>
    </source>
</evidence>
<keyword evidence="3" id="KW-0378">Hydrolase</keyword>
<dbReference type="NCBIfam" id="TIGR01488">
    <property type="entry name" value="HAD-SF-IB"/>
    <property type="match status" value="1"/>
</dbReference>
<evidence type="ECO:0000256" key="2">
    <source>
        <dbReference type="ARBA" id="ARBA00022723"/>
    </source>
</evidence>
<reference evidence="6" key="1">
    <citation type="submission" date="2025-08" db="UniProtKB">
        <authorList>
            <consortium name="RefSeq"/>
        </authorList>
    </citation>
    <scope>IDENTIFICATION</scope>
    <source>
        <tissue evidence="6">Leaf</tissue>
    </source>
</reference>
<gene>
    <name evidence="6" type="primary">LOC115741076</name>
</gene>